<dbReference type="PANTHER" id="PTHR11695:SF294">
    <property type="entry name" value="RETICULON-4-INTERACTING PROTEIN 1, MITOCHONDRIAL"/>
    <property type="match status" value="1"/>
</dbReference>
<gene>
    <name evidence="2" type="ORF">SLS60_011748</name>
</gene>
<dbReference type="SUPFAM" id="SSF50129">
    <property type="entry name" value="GroES-like"/>
    <property type="match status" value="1"/>
</dbReference>
<keyword evidence="3" id="KW-1185">Reference proteome</keyword>
<dbReference type="CDD" id="cd08267">
    <property type="entry name" value="MDR1"/>
    <property type="match status" value="1"/>
</dbReference>
<dbReference type="Gene3D" id="3.90.180.10">
    <property type="entry name" value="Medium-chain alcohol dehydrogenases, catalytic domain"/>
    <property type="match status" value="1"/>
</dbReference>
<dbReference type="Pfam" id="PF08240">
    <property type="entry name" value="ADH_N"/>
    <property type="match status" value="1"/>
</dbReference>
<proteinExistence type="predicted"/>
<dbReference type="SMART" id="SM00829">
    <property type="entry name" value="PKS_ER"/>
    <property type="match status" value="1"/>
</dbReference>
<evidence type="ECO:0000313" key="2">
    <source>
        <dbReference type="EMBL" id="KAL1591749.1"/>
    </source>
</evidence>
<sequence>MANTMSLWQYDGTVNKIEEAVHLTKGPMPAIASLTKGQLLIRVFSVSLNPVDYKLPESAMGSRSVRRPAIPGLDFCGLVIAAHKSVNAFKDGQLVFGGFSRTPQHGTLAEYTVVAASECALLPDGVKPDQAAAAATAATTALQSLRSDVVKPGATVFINGGSGGVGTWGIQFAKIMGARVVTSCSGSALDLCKQLGADEVIDYTKSNLVADLKSRGAAFDLIVDNVGSTSDLYNLGSTVLKPGGMFVQVGLGGGMDLMSIAMVIKRSMLGCASTLTGGPRYYFVRASNSTESLSQIARWMVEGRAKAVIQGSFPFSKVPQAFQQLKQGHARGKIVISVADL</sequence>
<dbReference type="SUPFAM" id="SSF51735">
    <property type="entry name" value="NAD(P)-binding Rossmann-fold domains"/>
    <property type="match status" value="1"/>
</dbReference>
<dbReference type="EMBL" id="JAKJXO020000023">
    <property type="protein sequence ID" value="KAL1591749.1"/>
    <property type="molecule type" value="Genomic_DNA"/>
</dbReference>
<reference evidence="2 3" key="1">
    <citation type="submission" date="2024-02" db="EMBL/GenBank/DDBJ databases">
        <title>De novo assembly and annotation of 12 fungi associated with fruit tree decline syndrome in Ontario, Canada.</title>
        <authorList>
            <person name="Sulman M."/>
            <person name="Ellouze W."/>
            <person name="Ilyukhin E."/>
        </authorList>
    </citation>
    <scope>NUCLEOTIDE SEQUENCE [LARGE SCALE GENOMIC DNA]</scope>
    <source>
        <strain evidence="2 3">M42-189</strain>
    </source>
</reference>
<comment type="caution">
    <text evidence="2">The sequence shown here is derived from an EMBL/GenBank/DDBJ whole genome shotgun (WGS) entry which is preliminary data.</text>
</comment>
<dbReference type="InterPro" id="IPR013154">
    <property type="entry name" value="ADH-like_N"/>
</dbReference>
<protein>
    <recommendedName>
        <fullName evidence="1">Enoyl reductase (ER) domain-containing protein</fullName>
    </recommendedName>
</protein>
<dbReference type="InterPro" id="IPR011032">
    <property type="entry name" value="GroES-like_sf"/>
</dbReference>
<dbReference type="InterPro" id="IPR020843">
    <property type="entry name" value="ER"/>
</dbReference>
<dbReference type="InterPro" id="IPR036291">
    <property type="entry name" value="NAD(P)-bd_dom_sf"/>
</dbReference>
<dbReference type="InterPro" id="IPR050700">
    <property type="entry name" value="YIM1/Zinc_Alcohol_DH_Fams"/>
</dbReference>
<dbReference type="Gene3D" id="3.40.50.720">
    <property type="entry name" value="NAD(P)-binding Rossmann-like Domain"/>
    <property type="match status" value="1"/>
</dbReference>
<evidence type="ECO:0000313" key="3">
    <source>
        <dbReference type="Proteomes" id="UP001521785"/>
    </source>
</evidence>
<organism evidence="2 3">
    <name type="scientific">Paraconiothyrium brasiliense</name>
    <dbReference type="NCBI Taxonomy" id="300254"/>
    <lineage>
        <taxon>Eukaryota</taxon>
        <taxon>Fungi</taxon>
        <taxon>Dikarya</taxon>
        <taxon>Ascomycota</taxon>
        <taxon>Pezizomycotina</taxon>
        <taxon>Dothideomycetes</taxon>
        <taxon>Pleosporomycetidae</taxon>
        <taxon>Pleosporales</taxon>
        <taxon>Massarineae</taxon>
        <taxon>Didymosphaeriaceae</taxon>
        <taxon>Paraconiothyrium</taxon>
    </lineage>
</organism>
<accession>A0ABR3QIK8</accession>
<dbReference type="Proteomes" id="UP001521785">
    <property type="component" value="Unassembled WGS sequence"/>
</dbReference>
<feature type="domain" description="Enoyl reductase (ER)" evidence="1">
    <location>
        <begin position="16"/>
        <end position="336"/>
    </location>
</feature>
<evidence type="ECO:0000259" key="1">
    <source>
        <dbReference type="SMART" id="SM00829"/>
    </source>
</evidence>
<dbReference type="Pfam" id="PF13602">
    <property type="entry name" value="ADH_zinc_N_2"/>
    <property type="match status" value="1"/>
</dbReference>
<name>A0ABR3QIK8_9PLEO</name>
<dbReference type="PANTHER" id="PTHR11695">
    <property type="entry name" value="ALCOHOL DEHYDROGENASE RELATED"/>
    <property type="match status" value="1"/>
</dbReference>